<accession>A0A0A6PD76</accession>
<name>A0A0A6PD76_9GAMM</name>
<dbReference type="EMBL" id="JSZA02000003">
    <property type="protein sequence ID" value="KHD11568.1"/>
    <property type="molecule type" value="Genomic_DNA"/>
</dbReference>
<comment type="caution">
    <text evidence="1">The sequence shown here is derived from an EMBL/GenBank/DDBJ whole genome shotgun (WGS) entry which is preliminary data.</text>
</comment>
<proteinExistence type="predicted"/>
<evidence type="ECO:0000313" key="1">
    <source>
        <dbReference type="EMBL" id="KHD11568.1"/>
    </source>
</evidence>
<keyword evidence="2" id="KW-1185">Reference proteome</keyword>
<reference evidence="1 2" key="1">
    <citation type="journal article" date="2016" name="Front. Microbiol.">
        <title>Single-Cell (Meta-)Genomics of a Dimorphic Candidatus Thiomargarita nelsonii Reveals Genomic Plasticity.</title>
        <authorList>
            <person name="Flood B.E."/>
            <person name="Fliss P."/>
            <person name="Jones D.S."/>
            <person name="Dick G.J."/>
            <person name="Jain S."/>
            <person name="Kaster A.K."/>
            <person name="Winkel M."/>
            <person name="Mussmann M."/>
            <person name="Bailey J."/>
        </authorList>
    </citation>
    <scope>NUCLEOTIDE SEQUENCE [LARGE SCALE GENOMIC DNA]</scope>
    <source>
        <strain evidence="1">Hydrate Ridge</strain>
    </source>
</reference>
<organism evidence="1 2">
    <name type="scientific">Candidatus Thiomargarita nelsonii</name>
    <dbReference type="NCBI Taxonomy" id="1003181"/>
    <lineage>
        <taxon>Bacteria</taxon>
        <taxon>Pseudomonadati</taxon>
        <taxon>Pseudomonadota</taxon>
        <taxon>Gammaproteobacteria</taxon>
        <taxon>Thiotrichales</taxon>
        <taxon>Thiotrichaceae</taxon>
        <taxon>Thiomargarita</taxon>
    </lineage>
</organism>
<dbReference type="Gene3D" id="3.40.50.300">
    <property type="entry name" value="P-loop containing nucleotide triphosphate hydrolases"/>
    <property type="match status" value="1"/>
</dbReference>
<sequence length="1384" mass="160991">MNTTSGAESAYRGFRWQFIYTIHKILSTDSSKQLSFQPEGNEDLAIFDKYGKLIEAIQVKTSERLSFSDLSKKEKTKESFFRRAVERVKDYPDACTRLVSLGSIGPEMQKAWNDDGKERQSIINKLIKHGISKIDAETLFHKVTLEQIDKNCLKPYITIILEKYPTGGDPKHALELLIYWIFRASENREKITNNSLITKINSVGRYLAERTSHHREWFTSIVPIGDTADNWSERKLKEEFYEGIAARYEHILAGVDVIRPNKLQEIDEHFHSANVVVIHGASGQGKSTLAYRYAHNFFPEKWQFAIRLVENRQHSLSIARALIEHVNVVNAPMLIYLDVLPRETHWLDLVREIAPHKNLHLLITVREEDWRRASLSGAEIQFKTIELALDESEARELYPHIPQSGSHFFLSFEDAWQCFVSEVPPLLEFVYFVTKNKLLRTRLTEQVKKLKNEVREKKLYKEEFQLLRLVSVASAYGARIDLIKLVEYLNLAMPEQTIELFEREFLLRYSQDERYVEGLHPVRSTILVELLTDSILSPWDRMASAALPLMPEEDLEIFLLHAFSRRIETTPQLLETLSKHQLVSWTGLGGVLRALLWLGVRNYLNENKPLIKEIYNRVGEGWWMLFGVDITNAVASSDNFLYQQENFKQYIDNIRERKTAKETVFLHATQWMIGLCKQPNSPNVLSDWSGIAETHFWAGYLHLDTPLLSWLSKTDLEKALPTLPLDYLAEVVFALSFAWKTSFNNWLNAHRSTLLTRFKQDTQTVFIEDDGETIRAHFILDIAQLAESDTDKDNNKLHEAGVHRVHLLRQLLPDRKKYGCQGYGHRVEILQLPHDDTEKTGIPAASLPPTKAVNLNATFRRLGGYDLRLDTWDKYVQTMLHLRTSIVDRLEELQKALSIYFQSKPFINSFDKHINTNEYEKCRELIKLHPSFPKCAVDEWGFIEENLKSDQKSEDNQPQSSEEKHYALALQQHKIYLSMTRTLTSSLSNFLTQALQIIILNARLGRAKTSDQKEQIKKVAEQGGININPRFRHLSTVNFAEALKALPDFQREFRQKFSHLLDIKELNQLEKRENDVFLTAWNIWFYFAHHPERVVKKLEQSAKKRLANTLEQIRKSIRKQFRKLSNEGIDAKIMSECVYWNGQPTLWISYNIQNPIELHIHRDSVIKALKTGMGTNENGTTKCYAYDFFWQNIAVVPLVKGRSLDNTVYTEEKDWWHYVPKTLSSQQLEELNLSIWETPLLDLAKQFRQAVGKLFGFVTHINDFNRLPEEQDMALLQHYVTEQSGYMSSAYQNVLDRLTDMLNYFSALTIEEQEQRLYLLQAKKVLVEIQESIIPANGDKEINMNMIELKDWMQQLVLVVEQSEFVYLYWVADVLSHENIGNTK</sequence>
<dbReference type="InterPro" id="IPR027417">
    <property type="entry name" value="P-loop_NTPase"/>
</dbReference>
<dbReference type="SUPFAM" id="SSF52540">
    <property type="entry name" value="P-loop containing nucleoside triphosphate hydrolases"/>
    <property type="match status" value="1"/>
</dbReference>
<gene>
    <name evidence="1" type="ORF">PN36_01115</name>
</gene>
<dbReference type="Proteomes" id="UP000030428">
    <property type="component" value="Unassembled WGS sequence"/>
</dbReference>
<protein>
    <submittedName>
        <fullName evidence="1">Uncharacterized protein</fullName>
    </submittedName>
</protein>
<evidence type="ECO:0000313" key="2">
    <source>
        <dbReference type="Proteomes" id="UP000030428"/>
    </source>
</evidence>